<keyword evidence="1" id="KW-0732">Signal</keyword>
<evidence type="ECO:0000313" key="3">
    <source>
        <dbReference type="Proteomes" id="UP000725002"/>
    </source>
</evidence>
<evidence type="ECO:0000313" key="2">
    <source>
        <dbReference type="EMBL" id="MBO8482561.1"/>
    </source>
</evidence>
<comment type="caution">
    <text evidence="2">The sequence shown here is derived from an EMBL/GenBank/DDBJ whole genome shotgun (WGS) entry which is preliminary data.</text>
</comment>
<evidence type="ECO:0000256" key="1">
    <source>
        <dbReference type="SAM" id="SignalP"/>
    </source>
</evidence>
<protein>
    <recommendedName>
        <fullName evidence="4">Phosphate-selective porin O and P</fullName>
    </recommendedName>
</protein>
<accession>A0A940IHC4</accession>
<feature type="chain" id="PRO_5037736229" description="Phosphate-selective porin O and P" evidence="1">
    <location>
        <begin position="21"/>
        <end position="416"/>
    </location>
</feature>
<reference evidence="2" key="2">
    <citation type="journal article" date="2021" name="PeerJ">
        <title>Extensive microbial diversity within the chicken gut microbiome revealed by metagenomics and culture.</title>
        <authorList>
            <person name="Gilroy R."/>
            <person name="Ravi A."/>
            <person name="Getino M."/>
            <person name="Pursley I."/>
            <person name="Horton D.L."/>
            <person name="Alikhan N.F."/>
            <person name="Baker D."/>
            <person name="Gharbi K."/>
            <person name="Hall N."/>
            <person name="Watson M."/>
            <person name="Adriaenssens E.M."/>
            <person name="Foster-Nyarko E."/>
            <person name="Jarju S."/>
            <person name="Secka A."/>
            <person name="Antonio M."/>
            <person name="Oren A."/>
            <person name="Chaudhuri R.R."/>
            <person name="La Ragione R."/>
            <person name="Hildebrand F."/>
            <person name="Pallen M.J."/>
        </authorList>
    </citation>
    <scope>NUCLEOTIDE SEQUENCE</scope>
    <source>
        <strain evidence="2">G3-8215</strain>
    </source>
</reference>
<sequence>MNYNIITCVLLLCSSLHVYASGPFEKNRKADFAYDVDFEMNFDNREYDPSSFSRSRTIFGARLTPAVGLKLNERSGGEHRLMFGIDVMKDFGDSPISPSLASEGNTDELSRKKENLDLFHEITVYYRYLFTKGKTDIGITAGIFPRRFMGGSYSRAFFSDSLRFYDNNIEGLLLTFARPSSYFEAGCDWMGMYGTDRRERFMIFSSGEGRLSDMFSLGYAAYLYHFAGAAHVSGVVDNALVNPFVTLDLSRRSGIQRLDFTLGWLQSMQNDRKNIGKFTFPHGGEFTAAVRNWNVGLENYLFYGTDMMPYYRSHDAAGNMYGDLLYMGEPFYKVKMNGTGGGFYDRVELYYEPKISDFMTIRASITAHFNDWAYSGLQQVVTVRFNLGKLLSGHRQDPKPKKRIRIEEWGFPGWNI</sequence>
<name>A0A940IHC4_9BACT</name>
<dbReference type="Proteomes" id="UP000725002">
    <property type="component" value="Unassembled WGS sequence"/>
</dbReference>
<dbReference type="AlphaFoldDB" id="A0A940IHC4"/>
<dbReference type="EMBL" id="JADILV010000003">
    <property type="protein sequence ID" value="MBO8482561.1"/>
    <property type="molecule type" value="Genomic_DNA"/>
</dbReference>
<reference evidence="2" key="1">
    <citation type="submission" date="2020-10" db="EMBL/GenBank/DDBJ databases">
        <authorList>
            <person name="Gilroy R."/>
        </authorList>
    </citation>
    <scope>NUCLEOTIDE SEQUENCE</scope>
    <source>
        <strain evidence="2">G3-8215</strain>
    </source>
</reference>
<organism evidence="2 3">
    <name type="scientific">Candidatus Cryptobacteroides avicola</name>
    <dbReference type="NCBI Taxonomy" id="2840757"/>
    <lineage>
        <taxon>Bacteria</taxon>
        <taxon>Pseudomonadati</taxon>
        <taxon>Bacteroidota</taxon>
        <taxon>Bacteroidia</taxon>
        <taxon>Bacteroidales</taxon>
        <taxon>Candidatus Cryptobacteroides</taxon>
    </lineage>
</organism>
<feature type="signal peptide" evidence="1">
    <location>
        <begin position="1"/>
        <end position="20"/>
    </location>
</feature>
<evidence type="ECO:0008006" key="4">
    <source>
        <dbReference type="Google" id="ProtNLM"/>
    </source>
</evidence>
<proteinExistence type="predicted"/>
<gene>
    <name evidence="2" type="ORF">IAB75_00340</name>
</gene>